<dbReference type="Gene3D" id="1.20.120.450">
    <property type="entry name" value="dinb family like domain"/>
    <property type="match status" value="1"/>
</dbReference>
<dbReference type="SUPFAM" id="SSF109854">
    <property type="entry name" value="DinB/YfiT-like putative metalloenzymes"/>
    <property type="match status" value="1"/>
</dbReference>
<dbReference type="EMBL" id="OMOD01000154">
    <property type="protein sequence ID" value="SPF45318.1"/>
    <property type="molecule type" value="Genomic_DNA"/>
</dbReference>
<feature type="binding site" evidence="3">
    <location>
        <position position="136"/>
    </location>
    <ligand>
        <name>a divalent metal cation</name>
        <dbReference type="ChEBI" id="CHEBI:60240"/>
    </ligand>
</feature>
<dbReference type="Pfam" id="PF05163">
    <property type="entry name" value="DinB"/>
    <property type="match status" value="1"/>
</dbReference>
<dbReference type="AlphaFoldDB" id="A0A2U3L0B9"/>
<evidence type="ECO:0000313" key="5">
    <source>
        <dbReference type="Proteomes" id="UP000238701"/>
    </source>
</evidence>
<sequence>MPQGLTPEFALGYRAMMLDGVLREAEITKKVIAAVPDARADYKPDPNARTAKELAWHLANTDIQFLDGIAALNFGMDTPEHKPQTSAEVAAWYDENIRRGVARVAAMTPEQLLTPINFYNVFNMPAVLYLGFLNNHSVHHRGELATYLRPMGSKVPSIYGGSYDEPFEMPGSPEETAA</sequence>
<organism evidence="4 5">
    <name type="scientific">Candidatus Sulfotelmatobacter kueseliae</name>
    <dbReference type="NCBI Taxonomy" id="2042962"/>
    <lineage>
        <taxon>Bacteria</taxon>
        <taxon>Pseudomonadati</taxon>
        <taxon>Acidobacteriota</taxon>
        <taxon>Terriglobia</taxon>
        <taxon>Terriglobales</taxon>
        <taxon>Candidatus Korobacteraceae</taxon>
        <taxon>Candidatus Sulfotelmatobacter</taxon>
    </lineage>
</organism>
<accession>A0A2U3L0B9</accession>
<keyword evidence="2 3" id="KW-0479">Metal-binding</keyword>
<comment type="similarity">
    <text evidence="1">Belongs to the DinB family.</text>
</comment>
<evidence type="ECO:0000256" key="2">
    <source>
        <dbReference type="ARBA" id="ARBA00022723"/>
    </source>
</evidence>
<evidence type="ECO:0000256" key="1">
    <source>
        <dbReference type="ARBA" id="ARBA00008635"/>
    </source>
</evidence>
<dbReference type="OrthoDB" id="119432at2"/>
<dbReference type="InterPro" id="IPR007837">
    <property type="entry name" value="DinB"/>
</dbReference>
<evidence type="ECO:0000256" key="3">
    <source>
        <dbReference type="PIRSR" id="PIRSR607837-1"/>
    </source>
</evidence>
<reference evidence="5" key="1">
    <citation type="submission" date="2018-02" db="EMBL/GenBank/DDBJ databases">
        <authorList>
            <person name="Hausmann B."/>
        </authorList>
    </citation>
    <scope>NUCLEOTIDE SEQUENCE [LARGE SCALE GENOMIC DNA]</scope>
    <source>
        <strain evidence="5">Peat soil MAG SbA1</strain>
    </source>
</reference>
<feature type="binding site" evidence="3">
    <location>
        <position position="57"/>
    </location>
    <ligand>
        <name>a divalent metal cation</name>
        <dbReference type="ChEBI" id="CHEBI:60240"/>
    </ligand>
</feature>
<name>A0A2U3L0B9_9BACT</name>
<protein>
    <submittedName>
        <fullName evidence="4">DinB family protein</fullName>
    </submittedName>
</protein>
<dbReference type="GO" id="GO:0046872">
    <property type="term" value="F:metal ion binding"/>
    <property type="evidence" value="ECO:0007669"/>
    <property type="project" value="UniProtKB-KW"/>
</dbReference>
<proteinExistence type="inferred from homology"/>
<gene>
    <name evidence="4" type="ORF">SBA1_590001</name>
</gene>
<dbReference type="InterPro" id="IPR034660">
    <property type="entry name" value="DinB/YfiT-like"/>
</dbReference>
<dbReference type="Proteomes" id="UP000238701">
    <property type="component" value="Unassembled WGS sequence"/>
</dbReference>
<feature type="binding site" evidence="3">
    <location>
        <position position="140"/>
    </location>
    <ligand>
        <name>a divalent metal cation</name>
        <dbReference type="ChEBI" id="CHEBI:60240"/>
    </ligand>
</feature>
<evidence type="ECO:0000313" key="4">
    <source>
        <dbReference type="EMBL" id="SPF45318.1"/>
    </source>
</evidence>